<protein>
    <recommendedName>
        <fullName evidence="7">ADP,ATP carrier protein</fullName>
    </recommendedName>
</protein>
<evidence type="ECO:0000256" key="3">
    <source>
        <dbReference type="ARBA" id="ARBA00022692"/>
    </source>
</evidence>
<evidence type="ECO:0000256" key="1">
    <source>
        <dbReference type="ARBA" id="ARBA00004141"/>
    </source>
</evidence>
<dbReference type="InterPro" id="IPR023395">
    <property type="entry name" value="MCP_dom_sf"/>
</dbReference>
<evidence type="ECO:0000256" key="2">
    <source>
        <dbReference type="ARBA" id="ARBA00022448"/>
    </source>
</evidence>
<dbReference type="Pfam" id="PF00153">
    <property type="entry name" value="Mito_carr"/>
    <property type="match status" value="2"/>
</dbReference>
<evidence type="ECO:0000313" key="6">
    <source>
        <dbReference type="EMBL" id="CAE2285894.1"/>
    </source>
</evidence>
<dbReference type="AlphaFoldDB" id="A0A7S4K6X9"/>
<dbReference type="GO" id="GO:0055085">
    <property type="term" value="P:transmembrane transport"/>
    <property type="evidence" value="ECO:0007669"/>
    <property type="project" value="InterPro"/>
</dbReference>
<keyword evidence="4" id="KW-0677">Repeat</keyword>
<dbReference type="InterPro" id="IPR002067">
    <property type="entry name" value="MCP"/>
</dbReference>
<keyword evidence="2" id="KW-0813">Transport</keyword>
<dbReference type="InterPro" id="IPR018108">
    <property type="entry name" value="MCP_transmembrane"/>
</dbReference>
<sequence>MEHAIELFAQAIQRIVEYPFQRVWAVYLNYNSLVKEGLIKDVESPGLLGALRSLTRSEYKHLFRHVKIHVLTGVGLSLLQFFNVVACEELCWQVESDILKQCLRSASVLVTIAISYPMNMIQFRWLVDTNESPETAYAAIQSISERGGFLGFFDGCLPSLLGSWVHRSLHSITALSLLPLMEACGRDANDSMGMFIVGYLSAATANVAIYPIDYLRRRMVISKKSREKSEMNDDSIEKTVGCSGSWRLRTLLSGTIFDFGKSICEKEGWSTLWDGCWATMGISTLKTGIFILIQALSH</sequence>
<accession>A0A7S4K6X9</accession>
<name>A0A7S4K6X9_9EUKA</name>
<gene>
    <name evidence="6" type="ORF">NAES01612_LOCUS4407</name>
</gene>
<dbReference type="PANTHER" id="PTHR24089">
    <property type="entry name" value="SOLUTE CARRIER FAMILY 25"/>
    <property type="match status" value="1"/>
</dbReference>
<reference evidence="6" key="1">
    <citation type="submission" date="2021-01" db="EMBL/GenBank/DDBJ databases">
        <authorList>
            <person name="Corre E."/>
            <person name="Pelletier E."/>
            <person name="Niang G."/>
            <person name="Scheremetjew M."/>
            <person name="Finn R."/>
            <person name="Kale V."/>
            <person name="Holt S."/>
            <person name="Cochrane G."/>
            <person name="Meng A."/>
            <person name="Brown T."/>
            <person name="Cohen L."/>
        </authorList>
    </citation>
    <scope>NUCLEOTIDE SEQUENCE</scope>
    <source>
        <strain evidence="6">SoJaBio B1-5/56/2</strain>
    </source>
</reference>
<keyword evidence="3" id="KW-0812">Transmembrane</keyword>
<evidence type="ECO:0000256" key="4">
    <source>
        <dbReference type="ARBA" id="ARBA00022737"/>
    </source>
</evidence>
<dbReference type="SUPFAM" id="SSF103506">
    <property type="entry name" value="Mitochondrial carrier"/>
    <property type="match status" value="1"/>
</dbReference>
<evidence type="ECO:0008006" key="7">
    <source>
        <dbReference type="Google" id="ProtNLM"/>
    </source>
</evidence>
<dbReference type="PRINTS" id="PR00926">
    <property type="entry name" value="MITOCARRIER"/>
</dbReference>
<organism evidence="6">
    <name type="scientific">Paramoeba aestuarina</name>
    <dbReference type="NCBI Taxonomy" id="180227"/>
    <lineage>
        <taxon>Eukaryota</taxon>
        <taxon>Amoebozoa</taxon>
        <taxon>Discosea</taxon>
        <taxon>Flabellinia</taxon>
        <taxon>Dactylopodida</taxon>
        <taxon>Paramoebidae</taxon>
        <taxon>Paramoeba</taxon>
    </lineage>
</organism>
<comment type="subcellular location">
    <subcellularLocation>
        <location evidence="1">Membrane</location>
        <topology evidence="1">Multi-pass membrane protein</topology>
    </subcellularLocation>
</comment>
<dbReference type="EMBL" id="HBKR01006688">
    <property type="protein sequence ID" value="CAE2285894.1"/>
    <property type="molecule type" value="Transcribed_RNA"/>
</dbReference>
<proteinExistence type="predicted"/>
<dbReference type="GO" id="GO:0016020">
    <property type="term" value="C:membrane"/>
    <property type="evidence" value="ECO:0007669"/>
    <property type="project" value="UniProtKB-SubCell"/>
</dbReference>
<evidence type="ECO:0000256" key="5">
    <source>
        <dbReference type="ARBA" id="ARBA00023136"/>
    </source>
</evidence>
<keyword evidence="5" id="KW-0472">Membrane</keyword>
<dbReference type="Gene3D" id="1.50.40.10">
    <property type="entry name" value="Mitochondrial carrier domain"/>
    <property type="match status" value="1"/>
</dbReference>